<comment type="caution">
    <text evidence="1">The sequence shown here is derived from an EMBL/GenBank/DDBJ whole genome shotgun (WGS) entry which is preliminary data.</text>
</comment>
<accession>A0A839EXY5</accession>
<dbReference type="InterPro" id="IPR029278">
    <property type="entry name" value="Imm26"/>
</dbReference>
<name>A0A839EXY5_9HYPH</name>
<evidence type="ECO:0000313" key="1">
    <source>
        <dbReference type="EMBL" id="MBA8882146.1"/>
    </source>
</evidence>
<dbReference type="Pfam" id="PF15428">
    <property type="entry name" value="Imm26"/>
    <property type="match status" value="1"/>
</dbReference>
<reference evidence="1 2" key="1">
    <citation type="submission" date="2020-07" db="EMBL/GenBank/DDBJ databases">
        <title>Genomic Encyclopedia of Type Strains, Phase IV (KMG-V): Genome sequencing to study the core and pangenomes of soil and plant-associated prokaryotes.</title>
        <authorList>
            <person name="Whitman W."/>
        </authorList>
    </citation>
    <scope>NUCLEOTIDE SEQUENCE [LARGE SCALE GENOMIC DNA]</scope>
    <source>
        <strain evidence="1 2">AN3</strain>
    </source>
</reference>
<dbReference type="AlphaFoldDB" id="A0A839EXY5"/>
<dbReference type="RefSeq" id="WP_182552836.1">
    <property type="nucleotide sequence ID" value="NZ_JACGXN010000027.1"/>
</dbReference>
<gene>
    <name evidence="1" type="ORF">FHW16_005895</name>
</gene>
<protein>
    <recommendedName>
        <fullName evidence="3">Immunity protein 26 of polymorphic toxin system</fullName>
    </recommendedName>
</protein>
<proteinExistence type="predicted"/>
<keyword evidence="2" id="KW-1185">Reference proteome</keyword>
<dbReference type="Proteomes" id="UP000549052">
    <property type="component" value="Unassembled WGS sequence"/>
</dbReference>
<evidence type="ECO:0000313" key="2">
    <source>
        <dbReference type="Proteomes" id="UP000549052"/>
    </source>
</evidence>
<dbReference type="EMBL" id="JACGXN010000027">
    <property type="protein sequence ID" value="MBA8882146.1"/>
    <property type="molecule type" value="Genomic_DNA"/>
</dbReference>
<evidence type="ECO:0008006" key="3">
    <source>
        <dbReference type="Google" id="ProtNLM"/>
    </source>
</evidence>
<organism evidence="1 2">
    <name type="scientific">Phyllobacterium myrsinacearum</name>
    <dbReference type="NCBI Taxonomy" id="28101"/>
    <lineage>
        <taxon>Bacteria</taxon>
        <taxon>Pseudomonadati</taxon>
        <taxon>Pseudomonadota</taxon>
        <taxon>Alphaproteobacteria</taxon>
        <taxon>Hyphomicrobiales</taxon>
        <taxon>Phyllobacteriaceae</taxon>
        <taxon>Phyllobacterium</taxon>
    </lineage>
</organism>
<sequence>MATVKRERGNIFEVPINDELHGYAITLAHPLYGFYDLGTKDDLTCAEIVSRPIAFKIFVMDNAPKKGNWKKIGWIDPGAEIDNHVVFFRQDLHTGKLTGYDKGKEWPISYEEALKLETAAVWSANHIADRLRDHFAGQPNKWVESMKPKPTMN</sequence>